<dbReference type="PANTHER" id="PTHR48442">
    <property type="entry name" value="SET DOMAIN-CONTAINING PROTEIN"/>
    <property type="match status" value="1"/>
</dbReference>
<comment type="caution">
    <text evidence="6">The sequence shown here is derived from an EMBL/GenBank/DDBJ whole genome shotgun (WGS) entry which is preliminary data.</text>
</comment>
<dbReference type="InterPro" id="IPR019786">
    <property type="entry name" value="Zinc_finger_PHD-type_CS"/>
</dbReference>
<protein>
    <recommendedName>
        <fullName evidence="5">PHD-type domain-containing protein</fullName>
    </recommendedName>
</protein>
<sequence length="193" mass="22210">MTPSSFSQKLLHFNGMVWSMATTTSLKSPTPIMREKKYKMMEEIMAKAKYAVIERDSYSDVVCEECGSGERPEELLLCDKCDKGFHMACARPIVVRVPIGSWLCPNCSAQPRVRSFSQKKIIDFFRIQKSKGAIHKYPSSPQGKLEFIDLNIFDLKYLHEKGKFVPKAQCDQCLEVIIWFVTKTIIFFFSSRN</sequence>
<dbReference type="PROSITE" id="PS01359">
    <property type="entry name" value="ZF_PHD_1"/>
    <property type="match status" value="1"/>
</dbReference>
<dbReference type="SMART" id="SM00249">
    <property type="entry name" value="PHD"/>
    <property type="match status" value="1"/>
</dbReference>
<dbReference type="InterPro" id="IPR001965">
    <property type="entry name" value="Znf_PHD"/>
</dbReference>
<dbReference type="PROSITE" id="PS50016">
    <property type="entry name" value="ZF_PHD_2"/>
    <property type="match status" value="1"/>
</dbReference>
<dbReference type="AlphaFoldDB" id="A0A9Q1JPM5"/>
<keyword evidence="2 4" id="KW-0863">Zinc-finger</keyword>
<dbReference type="EMBL" id="JAKOGI010000980">
    <property type="protein sequence ID" value="KAJ8428694.1"/>
    <property type="molecule type" value="Genomic_DNA"/>
</dbReference>
<dbReference type="PANTHER" id="PTHR48442:SF1">
    <property type="entry name" value="SET DOMAIN-CONTAINING PROTEIN"/>
    <property type="match status" value="1"/>
</dbReference>
<evidence type="ECO:0000313" key="7">
    <source>
        <dbReference type="Proteomes" id="UP001153076"/>
    </source>
</evidence>
<name>A0A9Q1JPM5_9CARY</name>
<dbReference type="InterPro" id="IPR011011">
    <property type="entry name" value="Znf_FYVE_PHD"/>
</dbReference>
<dbReference type="InterPro" id="IPR053114">
    <property type="entry name" value="ATXR5/ATXR6"/>
</dbReference>
<dbReference type="Proteomes" id="UP001153076">
    <property type="component" value="Unassembled WGS sequence"/>
</dbReference>
<dbReference type="OrthoDB" id="1428361at2759"/>
<feature type="domain" description="PHD-type" evidence="5">
    <location>
        <begin position="60"/>
        <end position="110"/>
    </location>
</feature>
<evidence type="ECO:0000313" key="6">
    <source>
        <dbReference type="EMBL" id="KAJ8428694.1"/>
    </source>
</evidence>
<dbReference type="GO" id="GO:0008270">
    <property type="term" value="F:zinc ion binding"/>
    <property type="evidence" value="ECO:0007669"/>
    <property type="project" value="UniProtKB-KW"/>
</dbReference>
<organism evidence="6 7">
    <name type="scientific">Carnegiea gigantea</name>
    <dbReference type="NCBI Taxonomy" id="171969"/>
    <lineage>
        <taxon>Eukaryota</taxon>
        <taxon>Viridiplantae</taxon>
        <taxon>Streptophyta</taxon>
        <taxon>Embryophyta</taxon>
        <taxon>Tracheophyta</taxon>
        <taxon>Spermatophyta</taxon>
        <taxon>Magnoliopsida</taxon>
        <taxon>eudicotyledons</taxon>
        <taxon>Gunneridae</taxon>
        <taxon>Pentapetalae</taxon>
        <taxon>Caryophyllales</taxon>
        <taxon>Cactineae</taxon>
        <taxon>Cactaceae</taxon>
        <taxon>Cactoideae</taxon>
        <taxon>Echinocereeae</taxon>
        <taxon>Carnegiea</taxon>
    </lineage>
</organism>
<evidence type="ECO:0000256" key="3">
    <source>
        <dbReference type="ARBA" id="ARBA00022833"/>
    </source>
</evidence>
<keyword evidence="1" id="KW-0479">Metal-binding</keyword>
<evidence type="ECO:0000256" key="4">
    <source>
        <dbReference type="PROSITE-ProRule" id="PRU00146"/>
    </source>
</evidence>
<evidence type="ECO:0000256" key="1">
    <source>
        <dbReference type="ARBA" id="ARBA00022723"/>
    </source>
</evidence>
<proteinExistence type="predicted"/>
<evidence type="ECO:0000259" key="5">
    <source>
        <dbReference type="PROSITE" id="PS50016"/>
    </source>
</evidence>
<dbReference type="InterPro" id="IPR019787">
    <property type="entry name" value="Znf_PHD-finger"/>
</dbReference>
<keyword evidence="7" id="KW-1185">Reference proteome</keyword>
<reference evidence="6" key="1">
    <citation type="submission" date="2022-04" db="EMBL/GenBank/DDBJ databases">
        <title>Carnegiea gigantea Genome sequencing and assembly v2.</title>
        <authorList>
            <person name="Copetti D."/>
            <person name="Sanderson M.J."/>
            <person name="Burquez A."/>
            <person name="Wojciechowski M.F."/>
        </authorList>
    </citation>
    <scope>NUCLEOTIDE SEQUENCE</scope>
    <source>
        <strain evidence="6">SGP5-SGP5p</strain>
        <tissue evidence="6">Aerial part</tissue>
    </source>
</reference>
<dbReference type="Pfam" id="PF00628">
    <property type="entry name" value="PHD"/>
    <property type="match status" value="1"/>
</dbReference>
<evidence type="ECO:0000256" key="2">
    <source>
        <dbReference type="ARBA" id="ARBA00022771"/>
    </source>
</evidence>
<dbReference type="Gene3D" id="3.30.40.10">
    <property type="entry name" value="Zinc/RING finger domain, C3HC4 (zinc finger)"/>
    <property type="match status" value="1"/>
</dbReference>
<accession>A0A9Q1JPM5</accession>
<dbReference type="InterPro" id="IPR013083">
    <property type="entry name" value="Znf_RING/FYVE/PHD"/>
</dbReference>
<gene>
    <name evidence="6" type="ORF">Cgig2_006813</name>
</gene>
<keyword evidence="3" id="KW-0862">Zinc</keyword>
<dbReference type="SUPFAM" id="SSF57903">
    <property type="entry name" value="FYVE/PHD zinc finger"/>
    <property type="match status" value="1"/>
</dbReference>